<proteinExistence type="predicted"/>
<evidence type="ECO:0000313" key="2">
    <source>
        <dbReference type="Proteomes" id="UP000289555"/>
    </source>
</evidence>
<dbReference type="Proteomes" id="UP000289555">
    <property type="component" value="Chromosome"/>
</dbReference>
<keyword evidence="2" id="KW-1185">Reference proteome</keyword>
<organism evidence="1 2">
    <name type="scientific">Vreelandella olivaria</name>
    <dbReference type="NCBI Taxonomy" id="390919"/>
    <lineage>
        <taxon>Bacteria</taxon>
        <taxon>Pseudomonadati</taxon>
        <taxon>Pseudomonadota</taxon>
        <taxon>Gammaproteobacteria</taxon>
        <taxon>Oceanospirillales</taxon>
        <taxon>Halomonadaceae</taxon>
        <taxon>Vreelandella</taxon>
    </lineage>
</organism>
<dbReference type="EMBL" id="AP019416">
    <property type="protein sequence ID" value="BBI50311.1"/>
    <property type="molecule type" value="Genomic_DNA"/>
</dbReference>
<evidence type="ECO:0000313" key="1">
    <source>
        <dbReference type="EMBL" id="BBI50311.1"/>
    </source>
</evidence>
<reference evidence="2" key="1">
    <citation type="journal article" date="2019" name="Microbiol. Resour. Announc.">
        <title>Complete Genome Sequence of Halomonas olivaria, a Moderately Halophilic Bacterium Isolated from Olive Processing Effluents, Obtained by Nanopore Sequencing.</title>
        <authorList>
            <person name="Nagata S."/>
            <person name="Ii K.M."/>
            <person name="Tsukimi T."/>
            <person name="Miura M.C."/>
            <person name="Galipon J."/>
            <person name="Arakawa K."/>
        </authorList>
    </citation>
    <scope>NUCLEOTIDE SEQUENCE [LARGE SCALE GENOMIC DNA]</scope>
    <source>
        <strain evidence="2">TYRC17</strain>
    </source>
</reference>
<accession>A0ABM7GIB4</accession>
<sequence>MTGKQRLNAVTHRIVLLAEVETNAWHSAATHSLRRHPHHLAADRKAFAFTWQCEQ</sequence>
<gene>
    <name evidence="1" type="ORF">HORIV_27320</name>
</gene>
<protein>
    <submittedName>
        <fullName evidence="1">Uncharacterized protein</fullName>
    </submittedName>
</protein>
<name>A0ABM7GIB4_9GAMM</name>